<evidence type="ECO:0000256" key="6">
    <source>
        <dbReference type="ARBA" id="ARBA00023316"/>
    </source>
</evidence>
<dbReference type="EC" id="4.2.2.29" evidence="7"/>
<dbReference type="Proteomes" id="UP000178344">
    <property type="component" value="Unassembled WGS sequence"/>
</dbReference>
<gene>
    <name evidence="7" type="primary">mltG</name>
    <name evidence="8" type="ORF">A2671_00945</name>
</gene>
<evidence type="ECO:0000256" key="7">
    <source>
        <dbReference type="HAMAP-Rule" id="MF_02065"/>
    </source>
</evidence>
<reference evidence="8 9" key="1">
    <citation type="journal article" date="2016" name="Nat. Commun.">
        <title>Thousands of microbial genomes shed light on interconnected biogeochemical processes in an aquifer system.</title>
        <authorList>
            <person name="Anantharaman K."/>
            <person name="Brown C.T."/>
            <person name="Hug L.A."/>
            <person name="Sharon I."/>
            <person name="Castelle C.J."/>
            <person name="Probst A.J."/>
            <person name="Thomas B.C."/>
            <person name="Singh A."/>
            <person name="Wilkins M.J."/>
            <person name="Karaoz U."/>
            <person name="Brodie E.L."/>
            <person name="Williams K.H."/>
            <person name="Hubbard S.S."/>
            <person name="Banfield J.F."/>
        </authorList>
    </citation>
    <scope>NUCLEOTIDE SEQUENCE [LARGE SCALE GENOMIC DNA]</scope>
</reference>
<protein>
    <recommendedName>
        <fullName evidence="7">Endolytic murein transglycosylase</fullName>
        <ecNumber evidence="7">4.2.2.29</ecNumber>
    </recommendedName>
    <alternativeName>
        <fullName evidence="7">Peptidoglycan lytic transglycosylase</fullName>
    </alternativeName>
    <alternativeName>
        <fullName evidence="7">Peptidoglycan polymerization terminase</fullName>
    </alternativeName>
</protein>
<keyword evidence="6 7" id="KW-0961">Cell wall biogenesis/degradation</keyword>
<comment type="catalytic activity">
    <reaction evidence="7">
        <text>a peptidoglycan chain = a peptidoglycan chain with N-acetyl-1,6-anhydromuramyl-[peptide] at the reducing end + a peptidoglycan chain with N-acetylglucosamine at the non-reducing end.</text>
        <dbReference type="EC" id="4.2.2.29"/>
    </reaction>
</comment>
<dbReference type="AlphaFoldDB" id="A0A1F6CFS8"/>
<dbReference type="NCBIfam" id="TIGR00247">
    <property type="entry name" value="endolytic transglycosylase MltG"/>
    <property type="match status" value="1"/>
</dbReference>
<comment type="caution">
    <text evidence="8">The sequence shown here is derived from an EMBL/GenBank/DDBJ whole genome shotgun (WGS) entry which is preliminary data.</text>
</comment>
<name>A0A1F6CFS8_9BACT</name>
<organism evidence="8 9">
    <name type="scientific">Candidatus Kaiserbacteria bacterium RIFCSPHIGHO2_01_FULL_49_13</name>
    <dbReference type="NCBI Taxonomy" id="1798477"/>
    <lineage>
        <taxon>Bacteria</taxon>
        <taxon>Candidatus Kaiseribacteriota</taxon>
    </lineage>
</organism>
<evidence type="ECO:0000256" key="1">
    <source>
        <dbReference type="ARBA" id="ARBA00022475"/>
    </source>
</evidence>
<dbReference type="InterPro" id="IPR003770">
    <property type="entry name" value="MLTG-like"/>
</dbReference>
<dbReference type="GO" id="GO:0008932">
    <property type="term" value="F:lytic endotransglycosylase activity"/>
    <property type="evidence" value="ECO:0007669"/>
    <property type="project" value="UniProtKB-UniRule"/>
</dbReference>
<comment type="similarity">
    <text evidence="7">Belongs to the transglycosylase MltG family.</text>
</comment>
<keyword evidence="1 7" id="KW-1003">Cell membrane</keyword>
<accession>A0A1F6CFS8</accession>
<dbReference type="GO" id="GO:0009252">
    <property type="term" value="P:peptidoglycan biosynthetic process"/>
    <property type="evidence" value="ECO:0007669"/>
    <property type="project" value="UniProtKB-UniRule"/>
</dbReference>
<evidence type="ECO:0000256" key="4">
    <source>
        <dbReference type="ARBA" id="ARBA00023136"/>
    </source>
</evidence>
<feature type="site" description="Important for catalytic activity" evidence="7">
    <location>
        <position position="223"/>
    </location>
</feature>
<keyword evidence="2 7" id="KW-0812">Transmembrane</keyword>
<evidence type="ECO:0000313" key="9">
    <source>
        <dbReference type="Proteomes" id="UP000178344"/>
    </source>
</evidence>
<proteinExistence type="inferred from homology"/>
<dbReference type="GO" id="GO:0005886">
    <property type="term" value="C:plasma membrane"/>
    <property type="evidence" value="ECO:0007669"/>
    <property type="project" value="UniProtKB-SubCell"/>
</dbReference>
<evidence type="ECO:0000256" key="3">
    <source>
        <dbReference type="ARBA" id="ARBA00022989"/>
    </source>
</evidence>
<dbReference type="PANTHER" id="PTHR30518">
    <property type="entry name" value="ENDOLYTIC MUREIN TRANSGLYCOSYLASE"/>
    <property type="match status" value="1"/>
</dbReference>
<keyword evidence="4 7" id="KW-0472">Membrane</keyword>
<dbReference type="PANTHER" id="PTHR30518:SF2">
    <property type="entry name" value="ENDOLYTIC MUREIN TRANSGLYCOSYLASE"/>
    <property type="match status" value="1"/>
</dbReference>
<dbReference type="EMBL" id="MFKQ01000002">
    <property type="protein sequence ID" value="OGG47790.1"/>
    <property type="molecule type" value="Genomic_DNA"/>
</dbReference>
<sequence>MASKPPDILLQGIDALRRVSRHMFRYRASIIAFFAVLLLIYGLYLRPPSDFPAGKTLSIPRGATLAEAARLLEEGHVVRSAHAIKIATYLFGGGTNIDAGDYRFPSPINALRIAYAITVGNFGRSFIRVTVPEGATVREIGALFALGTFTAFDYDAFLAAAKAREGFLFPDTYLFASAVTSDEVITTMQKNFLQKIGQLEPLIQSSGHSLADIVIMASLLEKEARSNETRRTIAGILWRRLEIDMPLQVDAVFGYIRGADTYSPSLEDLKIKSPYNTYLYPGLPPGPIGNPGLAAIEAAATPIASPYLYYLTDTHGIMHYSLTYEEHLKNKRKYLP</sequence>
<keyword evidence="3 7" id="KW-1133">Transmembrane helix</keyword>
<dbReference type="Pfam" id="PF02618">
    <property type="entry name" value="YceG"/>
    <property type="match status" value="1"/>
</dbReference>
<feature type="transmembrane region" description="Helical" evidence="7">
    <location>
        <begin position="26"/>
        <end position="45"/>
    </location>
</feature>
<keyword evidence="5 7" id="KW-0456">Lyase</keyword>
<evidence type="ECO:0000256" key="2">
    <source>
        <dbReference type="ARBA" id="ARBA00022692"/>
    </source>
</evidence>
<comment type="function">
    <text evidence="7">Functions as a peptidoglycan terminase that cleaves nascent peptidoglycan strands endolytically to terminate their elongation.</text>
</comment>
<dbReference type="HAMAP" id="MF_02065">
    <property type="entry name" value="MltG"/>
    <property type="match status" value="1"/>
</dbReference>
<evidence type="ECO:0000256" key="5">
    <source>
        <dbReference type="ARBA" id="ARBA00023239"/>
    </source>
</evidence>
<evidence type="ECO:0000313" key="8">
    <source>
        <dbReference type="EMBL" id="OGG47790.1"/>
    </source>
</evidence>
<dbReference type="Gene3D" id="3.30.1490.480">
    <property type="entry name" value="Endolytic murein transglycosylase"/>
    <property type="match status" value="1"/>
</dbReference>
<comment type="subcellular location">
    <subcellularLocation>
        <location evidence="7">Cell membrane</location>
        <topology evidence="7">Single-pass membrane protein</topology>
    </subcellularLocation>
</comment>
<dbReference type="GO" id="GO:0071555">
    <property type="term" value="P:cell wall organization"/>
    <property type="evidence" value="ECO:0007669"/>
    <property type="project" value="UniProtKB-KW"/>
</dbReference>